<dbReference type="AlphaFoldDB" id="A0A383RFD5"/>
<dbReference type="RefSeq" id="WP_138187481.1">
    <property type="nucleotide sequence ID" value="NZ_LS992241.1"/>
</dbReference>
<dbReference type="Proteomes" id="UP000304148">
    <property type="component" value="Chromosome"/>
</dbReference>
<organism evidence="2 3">
    <name type="scientific">Paenibacillus alvei</name>
    <name type="common">Bacillus alvei</name>
    <dbReference type="NCBI Taxonomy" id="44250"/>
    <lineage>
        <taxon>Bacteria</taxon>
        <taxon>Bacillati</taxon>
        <taxon>Bacillota</taxon>
        <taxon>Bacilli</taxon>
        <taxon>Bacillales</taxon>
        <taxon>Paenibacillaceae</taxon>
        <taxon>Paenibacillus</taxon>
    </lineage>
</organism>
<feature type="region of interest" description="Disordered" evidence="1">
    <location>
        <begin position="387"/>
        <end position="478"/>
    </location>
</feature>
<name>A0A383RFD5_PAEAL</name>
<reference evidence="3" key="1">
    <citation type="submission" date="2018-08" db="EMBL/GenBank/DDBJ databases">
        <authorList>
            <person name="Chevrot R."/>
        </authorList>
    </citation>
    <scope>NUCLEOTIDE SEQUENCE [LARGE SCALE GENOMIC DNA]</scope>
</reference>
<feature type="compositionally biased region" description="Basic and acidic residues" evidence="1">
    <location>
        <begin position="529"/>
        <end position="543"/>
    </location>
</feature>
<evidence type="ECO:0000313" key="2">
    <source>
        <dbReference type="EMBL" id="SYX85640.1"/>
    </source>
</evidence>
<accession>A0A383RFD5</accession>
<dbReference type="EMBL" id="LS992241">
    <property type="protein sequence ID" value="SYX85640.1"/>
    <property type="molecule type" value="Genomic_DNA"/>
</dbReference>
<feature type="region of interest" description="Disordered" evidence="1">
    <location>
        <begin position="506"/>
        <end position="543"/>
    </location>
</feature>
<feature type="compositionally biased region" description="Basic and acidic residues" evidence="1">
    <location>
        <begin position="388"/>
        <end position="469"/>
    </location>
</feature>
<sequence length="543" mass="62331">MHIQLNGKPLCKIAETRLVDVYQLLGKYSFTFHLDKRQGMLDIMNPLEGCRVVLESKMTEIVDRLWYPIQSTLSQAGLRVTIVDSEDTRKQLLSESNRQRQGIWISAVPDDAMEVSVHYYFHHRKQSKQLAQLLIMNMLKHGELPIRGASLNWKDRSNYQLSLTGQSWTSVALAYGGFLRMSTEQLVQLGNGITRAAASYFSYLPILDVIEKLRAMDNGVGSESDRGNEKSPVTTEVRHAEDIASLREEEATVPHVQTSFMDAPNMHQSVEYSRRDELEPHEHSKQRGYREARLAQEARSAYEGSGANIVEHSEERVSVHELEHGNELNEQVYWHKYKDDEVPAGDDWQEEDVEEAVDIVGKNHNDTGYDDDMFVNRSVLVAEYEWEDKEKSHESPTVDEPDALHKREQSDSRLIGVEERETGLSVDDGRWLHNQKDDKMSIPIHEEQAHRERQVESDELEGREQEQVKDKRRQAPAYSTFTWLHANTVKRADGASMQSGSLLSYMNQKSLTSQPRSPKDPAQDLLLMQRERAKREQSSTDQS</sequence>
<gene>
    <name evidence="2" type="ORF">PBLR_14062</name>
</gene>
<evidence type="ECO:0000256" key="1">
    <source>
        <dbReference type="SAM" id="MobiDB-lite"/>
    </source>
</evidence>
<proteinExistence type="predicted"/>
<evidence type="ECO:0000313" key="3">
    <source>
        <dbReference type="Proteomes" id="UP000304148"/>
    </source>
</evidence>
<protein>
    <submittedName>
        <fullName evidence="2">Uncharacterized protein</fullName>
    </submittedName>
</protein>
<feature type="compositionally biased region" description="Polar residues" evidence="1">
    <location>
        <begin position="506"/>
        <end position="516"/>
    </location>
</feature>